<sequence>MRRTSPADRERTGPGRELDPERVSGWGTRWKRPPRAAGGDARRARRERLGWPGLGSLPKLSRAPPARRPPVPARLFLPDCSCPDGGTPPCTSTSGSRAFRRPRCT</sequence>
<protein>
    <submittedName>
        <fullName evidence="2">Uncharacterized protein</fullName>
    </submittedName>
</protein>
<keyword evidence="3" id="KW-1185">Reference proteome</keyword>
<proteinExistence type="predicted"/>
<comment type="caution">
    <text evidence="2">The sequence shown here is derived from an EMBL/GenBank/DDBJ whole genome shotgun (WGS) entry which is preliminary data.</text>
</comment>
<feature type="region of interest" description="Disordered" evidence="1">
    <location>
        <begin position="1"/>
        <end position="105"/>
    </location>
</feature>
<gene>
    <name evidence="2" type="ORF">KCH_11180</name>
</gene>
<dbReference type="Proteomes" id="UP000027178">
    <property type="component" value="Unassembled WGS sequence"/>
</dbReference>
<accession>A0A066YZQ9</accession>
<evidence type="ECO:0000313" key="3">
    <source>
        <dbReference type="Proteomes" id="UP000027178"/>
    </source>
</evidence>
<dbReference type="AlphaFoldDB" id="A0A066YZQ9"/>
<evidence type="ECO:0000313" key="2">
    <source>
        <dbReference type="EMBL" id="KDN87033.1"/>
    </source>
</evidence>
<dbReference type="EMBL" id="JNBY01000050">
    <property type="protein sequence ID" value="KDN87033.1"/>
    <property type="molecule type" value="Genomic_DNA"/>
</dbReference>
<name>A0A066YZQ9_9ACTN</name>
<feature type="compositionally biased region" description="Basic and acidic residues" evidence="1">
    <location>
        <begin position="1"/>
        <end position="22"/>
    </location>
</feature>
<organism evidence="2 3">
    <name type="scientific">Kitasatospora cheerisanensis KCTC 2395</name>
    <dbReference type="NCBI Taxonomy" id="1348663"/>
    <lineage>
        <taxon>Bacteria</taxon>
        <taxon>Bacillati</taxon>
        <taxon>Actinomycetota</taxon>
        <taxon>Actinomycetes</taxon>
        <taxon>Kitasatosporales</taxon>
        <taxon>Streptomycetaceae</taxon>
        <taxon>Kitasatospora</taxon>
    </lineage>
</organism>
<dbReference type="HOGENOM" id="CLU_2232924_0_0_11"/>
<reference evidence="2 3" key="1">
    <citation type="submission" date="2014-05" db="EMBL/GenBank/DDBJ databases">
        <title>Draft Genome Sequence of Kitasatospora cheerisanensis KCTC 2395.</title>
        <authorList>
            <person name="Nam D.H."/>
        </authorList>
    </citation>
    <scope>NUCLEOTIDE SEQUENCE [LARGE SCALE GENOMIC DNA]</scope>
    <source>
        <strain evidence="2 3">KCTC 2395</strain>
    </source>
</reference>
<evidence type="ECO:0000256" key="1">
    <source>
        <dbReference type="SAM" id="MobiDB-lite"/>
    </source>
</evidence>